<feature type="region of interest" description="Disordered" evidence="1">
    <location>
        <begin position="1"/>
        <end position="32"/>
    </location>
</feature>
<organism evidence="2 3">
    <name type="scientific">Araneus ventricosus</name>
    <name type="common">Orbweaver spider</name>
    <name type="synonym">Epeira ventricosa</name>
    <dbReference type="NCBI Taxonomy" id="182803"/>
    <lineage>
        <taxon>Eukaryota</taxon>
        <taxon>Metazoa</taxon>
        <taxon>Ecdysozoa</taxon>
        <taxon>Arthropoda</taxon>
        <taxon>Chelicerata</taxon>
        <taxon>Arachnida</taxon>
        <taxon>Araneae</taxon>
        <taxon>Araneomorphae</taxon>
        <taxon>Entelegynae</taxon>
        <taxon>Araneoidea</taxon>
        <taxon>Araneidae</taxon>
        <taxon>Araneus</taxon>
    </lineage>
</organism>
<dbReference type="EMBL" id="BGPR01003270">
    <property type="protein sequence ID" value="GBM85894.1"/>
    <property type="molecule type" value="Genomic_DNA"/>
</dbReference>
<dbReference type="Proteomes" id="UP000499080">
    <property type="component" value="Unassembled WGS sequence"/>
</dbReference>
<gene>
    <name evidence="2" type="ORF">AVEN_144321_1</name>
</gene>
<dbReference type="OrthoDB" id="7549893at2759"/>
<dbReference type="PANTHER" id="PTHR46114:SF1">
    <property type="entry name" value="ZAD DOMAIN-CONTAINING PROTEIN"/>
    <property type="match status" value="1"/>
</dbReference>
<reference evidence="2 3" key="1">
    <citation type="journal article" date="2019" name="Sci. Rep.">
        <title>Orb-weaving spider Araneus ventricosus genome elucidates the spidroin gene catalogue.</title>
        <authorList>
            <person name="Kono N."/>
            <person name="Nakamura H."/>
            <person name="Ohtoshi R."/>
            <person name="Moran D.A.P."/>
            <person name="Shinohara A."/>
            <person name="Yoshida Y."/>
            <person name="Fujiwara M."/>
            <person name="Mori M."/>
            <person name="Tomita M."/>
            <person name="Arakawa K."/>
        </authorList>
    </citation>
    <scope>NUCLEOTIDE SEQUENCE [LARGE SCALE GENOMIC DNA]</scope>
</reference>
<evidence type="ECO:0000313" key="2">
    <source>
        <dbReference type="EMBL" id="GBM85894.1"/>
    </source>
</evidence>
<sequence>MSVFRRPDLRPKSLFSPPRKSSPCSLQSSSEKSLRSPSSLFLLTPIVLLLGSGQQASPRIPVNSVGGVHLSEPLLAPYLFGPFLLSQAFSQAGDKLPFQSLTLKSSPLAPDWTPVSLCRRFNELRHLLCSVTHGVGKNGTVGTEKKYYIKKVWPKRQFLKPGVENEENEPLVASEKIPLPPLHIKLGLMKNFVKAMDCGGRGFQYLCLKFPKVSETKIKEGIFVGPQFRQLMKDPVFEIKLTKMEAAAWTSSKELEKSVFGNHKAEN</sequence>
<feature type="compositionally biased region" description="Basic and acidic residues" evidence="1">
    <location>
        <begin position="1"/>
        <end position="11"/>
    </location>
</feature>
<name>A0A4Y2J7J0_ARAVE</name>
<dbReference type="PANTHER" id="PTHR46114">
    <property type="entry name" value="APPLE DOMAIN-CONTAINING PROTEIN"/>
    <property type="match status" value="1"/>
</dbReference>
<protein>
    <submittedName>
        <fullName evidence="2">Uncharacterized protein</fullName>
    </submittedName>
</protein>
<evidence type="ECO:0000313" key="3">
    <source>
        <dbReference type="Proteomes" id="UP000499080"/>
    </source>
</evidence>
<accession>A0A4Y2J7J0</accession>
<feature type="compositionally biased region" description="Low complexity" evidence="1">
    <location>
        <begin position="18"/>
        <end position="32"/>
    </location>
</feature>
<evidence type="ECO:0000256" key="1">
    <source>
        <dbReference type="SAM" id="MobiDB-lite"/>
    </source>
</evidence>
<proteinExistence type="predicted"/>
<comment type="caution">
    <text evidence="2">The sequence shown here is derived from an EMBL/GenBank/DDBJ whole genome shotgun (WGS) entry which is preliminary data.</text>
</comment>
<keyword evidence="3" id="KW-1185">Reference proteome</keyword>
<dbReference type="AlphaFoldDB" id="A0A4Y2J7J0"/>